<keyword evidence="2" id="KW-1185">Reference proteome</keyword>
<evidence type="ECO:0000313" key="1">
    <source>
        <dbReference type="EMBL" id="TKA25170.1"/>
    </source>
</evidence>
<comment type="caution">
    <text evidence="1">The sequence shown here is derived from an EMBL/GenBank/DDBJ whole genome shotgun (WGS) entry which is preliminary data.</text>
</comment>
<dbReference type="OrthoDB" id="496981at2759"/>
<sequence>MSARAKALRQWLRAQSEIEVVVVSHGAILDYIVEDKLDEDGVLQGPISGWDNGEWRFNHSDHRQIGRIRRITTATIR</sequence>
<proteinExistence type="predicted"/>
<gene>
    <name evidence="1" type="ORF">B0A50_05868</name>
</gene>
<name>A0A4U0TSM2_9PEZI</name>
<reference evidence="1 2" key="1">
    <citation type="submission" date="2017-03" db="EMBL/GenBank/DDBJ databases">
        <title>Genomes of endolithic fungi from Antarctica.</title>
        <authorList>
            <person name="Coleine C."/>
            <person name="Masonjones S."/>
            <person name="Stajich J.E."/>
        </authorList>
    </citation>
    <scope>NUCLEOTIDE SEQUENCE [LARGE SCALE GENOMIC DNA]</scope>
    <source>
        <strain evidence="1 2">CCFEE 6315</strain>
    </source>
</reference>
<organism evidence="1 2">
    <name type="scientific">Salinomyces thailandicus</name>
    <dbReference type="NCBI Taxonomy" id="706561"/>
    <lineage>
        <taxon>Eukaryota</taxon>
        <taxon>Fungi</taxon>
        <taxon>Dikarya</taxon>
        <taxon>Ascomycota</taxon>
        <taxon>Pezizomycotina</taxon>
        <taxon>Dothideomycetes</taxon>
        <taxon>Dothideomycetidae</taxon>
        <taxon>Mycosphaerellales</taxon>
        <taxon>Teratosphaeriaceae</taxon>
        <taxon>Salinomyces</taxon>
    </lineage>
</organism>
<protein>
    <recommendedName>
        <fullName evidence="3">Phosphoglycerate mutase</fullName>
    </recommendedName>
</protein>
<accession>A0A4U0TSM2</accession>
<evidence type="ECO:0000313" key="2">
    <source>
        <dbReference type="Proteomes" id="UP000308549"/>
    </source>
</evidence>
<evidence type="ECO:0008006" key="3">
    <source>
        <dbReference type="Google" id="ProtNLM"/>
    </source>
</evidence>
<dbReference type="AlphaFoldDB" id="A0A4U0TSM2"/>
<dbReference type="EMBL" id="NAJL01000037">
    <property type="protein sequence ID" value="TKA25170.1"/>
    <property type="molecule type" value="Genomic_DNA"/>
</dbReference>
<dbReference type="Proteomes" id="UP000308549">
    <property type="component" value="Unassembled WGS sequence"/>
</dbReference>